<name>A0A7R9F3Q8_9NEOP</name>
<sequence>MFFLCPVLLLLFPPETILSGLNQTDYPGEVSATPKCRSRGLSLPEEEFRLHTCALCYHFMHPTSFQPTTRWTKVDGDIMRLKFGNATGGPRKSIPPPISSRRLTLNWRRSIPFHPYCDMKNEQVNCLSKAQDGVEGD</sequence>
<evidence type="ECO:0008006" key="3">
    <source>
        <dbReference type="Google" id="ProtNLM"/>
    </source>
</evidence>
<feature type="chain" id="PRO_5031051845" description="Secreted protein" evidence="1">
    <location>
        <begin position="20"/>
        <end position="137"/>
    </location>
</feature>
<dbReference type="EMBL" id="OD567749">
    <property type="protein sequence ID" value="CAD7446108.1"/>
    <property type="molecule type" value="Genomic_DNA"/>
</dbReference>
<evidence type="ECO:0000256" key="1">
    <source>
        <dbReference type="SAM" id="SignalP"/>
    </source>
</evidence>
<protein>
    <recommendedName>
        <fullName evidence="3">Secreted protein</fullName>
    </recommendedName>
</protein>
<evidence type="ECO:0000313" key="2">
    <source>
        <dbReference type="EMBL" id="CAD7446108.1"/>
    </source>
</evidence>
<gene>
    <name evidence="2" type="ORF">TBIB3V08_LOCUS8447</name>
</gene>
<feature type="signal peptide" evidence="1">
    <location>
        <begin position="1"/>
        <end position="19"/>
    </location>
</feature>
<reference evidence="2" key="1">
    <citation type="submission" date="2020-11" db="EMBL/GenBank/DDBJ databases">
        <authorList>
            <person name="Tran Van P."/>
        </authorList>
    </citation>
    <scope>NUCLEOTIDE SEQUENCE</scope>
</reference>
<keyword evidence="1" id="KW-0732">Signal</keyword>
<organism evidence="2">
    <name type="scientific">Timema bartmani</name>
    <dbReference type="NCBI Taxonomy" id="61472"/>
    <lineage>
        <taxon>Eukaryota</taxon>
        <taxon>Metazoa</taxon>
        <taxon>Ecdysozoa</taxon>
        <taxon>Arthropoda</taxon>
        <taxon>Hexapoda</taxon>
        <taxon>Insecta</taxon>
        <taxon>Pterygota</taxon>
        <taxon>Neoptera</taxon>
        <taxon>Polyneoptera</taxon>
        <taxon>Phasmatodea</taxon>
        <taxon>Timematodea</taxon>
        <taxon>Timematoidea</taxon>
        <taxon>Timematidae</taxon>
        <taxon>Timema</taxon>
    </lineage>
</organism>
<proteinExistence type="predicted"/>
<accession>A0A7R9F3Q8</accession>
<dbReference type="AlphaFoldDB" id="A0A7R9F3Q8"/>